<gene>
    <name evidence="1" type="ORF">WJU22_10205</name>
</gene>
<dbReference type="EMBL" id="CP150096">
    <property type="protein sequence ID" value="WZN48544.1"/>
    <property type="molecule type" value="Genomic_DNA"/>
</dbReference>
<dbReference type="RefSeq" id="WP_341843134.1">
    <property type="nucleotide sequence ID" value="NZ_CP149792.1"/>
</dbReference>
<protein>
    <submittedName>
        <fullName evidence="1">Uncharacterized protein</fullName>
    </submittedName>
</protein>
<sequence length="188" mass="21541">MKSRFEILASLPVYGPMYIPVTESKNGFSSEGFVVRFHRVDGTDWVANFEKGWTRFNLVHEFPGYPNLLVVAGGRCYVMNPESTEPVAIFGIYYEGSLTLSDGRLILYDLTEITLVELNCQFKHSERISWDGIKEVSLKDGLVRGLAYDPIQDADDWKPFTLDISNFEINGGSYLIGREVKKPWWKIW</sequence>
<keyword evidence="2" id="KW-1185">Reference proteome</keyword>
<organism evidence="1 2">
    <name type="scientific">Chitinophaga caseinilytica</name>
    <dbReference type="NCBI Taxonomy" id="2267521"/>
    <lineage>
        <taxon>Bacteria</taxon>
        <taxon>Pseudomonadati</taxon>
        <taxon>Bacteroidota</taxon>
        <taxon>Chitinophagia</taxon>
        <taxon>Chitinophagales</taxon>
        <taxon>Chitinophagaceae</taxon>
        <taxon>Chitinophaga</taxon>
    </lineage>
</organism>
<dbReference type="Proteomes" id="UP001449657">
    <property type="component" value="Chromosome"/>
</dbReference>
<reference evidence="1 2" key="1">
    <citation type="submission" date="2024-03" db="EMBL/GenBank/DDBJ databases">
        <title>Chitinophaga caseinilytica sp. nov., a casein hydrolysing bacterium isolated from forest soil.</title>
        <authorList>
            <person name="Lee D.S."/>
            <person name="Han D.M."/>
            <person name="Baek J.H."/>
            <person name="Choi D.G."/>
            <person name="Jeon J.H."/>
            <person name="Jeon C.O."/>
        </authorList>
    </citation>
    <scope>NUCLEOTIDE SEQUENCE [LARGE SCALE GENOMIC DNA]</scope>
    <source>
        <strain evidence="1 2">KACC 19118</strain>
    </source>
</reference>
<accession>A0ABZ2ZDL7</accession>
<name>A0ABZ2ZDL7_9BACT</name>
<evidence type="ECO:0000313" key="1">
    <source>
        <dbReference type="EMBL" id="WZN48544.1"/>
    </source>
</evidence>
<evidence type="ECO:0000313" key="2">
    <source>
        <dbReference type="Proteomes" id="UP001449657"/>
    </source>
</evidence>
<proteinExistence type="predicted"/>